<dbReference type="EMBL" id="JACIJI010000001">
    <property type="protein sequence ID" value="MBB5718252.1"/>
    <property type="molecule type" value="Genomic_DNA"/>
</dbReference>
<dbReference type="GO" id="GO:0007165">
    <property type="term" value="P:signal transduction"/>
    <property type="evidence" value="ECO:0007669"/>
    <property type="project" value="UniProtKB-KW"/>
</dbReference>
<dbReference type="AlphaFoldDB" id="A0A840YXI2"/>
<dbReference type="GO" id="GO:0019825">
    <property type="term" value="F:oxygen binding"/>
    <property type="evidence" value="ECO:0007669"/>
    <property type="project" value="InterPro"/>
</dbReference>
<dbReference type="RefSeq" id="WP_246359689.1">
    <property type="nucleotide sequence ID" value="NZ_BAABIF010000004.1"/>
</dbReference>
<accession>A0A840YXI2</accession>
<evidence type="ECO:0000313" key="6">
    <source>
        <dbReference type="Proteomes" id="UP000554342"/>
    </source>
</evidence>
<evidence type="ECO:0000256" key="3">
    <source>
        <dbReference type="PROSITE-ProRule" id="PRU00284"/>
    </source>
</evidence>
<dbReference type="SMART" id="SM00283">
    <property type="entry name" value="MA"/>
    <property type="match status" value="1"/>
</dbReference>
<dbReference type="PANTHER" id="PTHR32089:SF112">
    <property type="entry name" value="LYSOZYME-LIKE PROTEIN-RELATED"/>
    <property type="match status" value="1"/>
</dbReference>
<proteinExistence type="inferred from homology"/>
<name>A0A840YXI2_9SPHN</name>
<dbReference type="GO" id="GO:0004888">
    <property type="term" value="F:transmembrane signaling receptor activity"/>
    <property type="evidence" value="ECO:0007669"/>
    <property type="project" value="InterPro"/>
</dbReference>
<dbReference type="Gene3D" id="1.10.490.10">
    <property type="entry name" value="Globins"/>
    <property type="match status" value="1"/>
</dbReference>
<evidence type="ECO:0000313" key="5">
    <source>
        <dbReference type="EMBL" id="MBB5718252.1"/>
    </source>
</evidence>
<evidence type="ECO:0000256" key="2">
    <source>
        <dbReference type="ARBA" id="ARBA00029447"/>
    </source>
</evidence>
<keyword evidence="6" id="KW-1185">Reference proteome</keyword>
<feature type="domain" description="Methyl-accepting transducer" evidence="4">
    <location>
        <begin position="201"/>
        <end position="423"/>
    </location>
</feature>
<dbReference type="InterPro" id="IPR004089">
    <property type="entry name" value="MCPsignal_dom"/>
</dbReference>
<evidence type="ECO:0000256" key="1">
    <source>
        <dbReference type="ARBA" id="ARBA00023224"/>
    </source>
</evidence>
<dbReference type="PANTHER" id="PTHR32089">
    <property type="entry name" value="METHYL-ACCEPTING CHEMOTAXIS PROTEIN MCPB"/>
    <property type="match status" value="1"/>
</dbReference>
<comment type="similarity">
    <text evidence="2">Belongs to the methyl-accepting chemotaxis (MCP) protein family.</text>
</comment>
<reference evidence="5 6" key="1">
    <citation type="submission" date="2020-08" db="EMBL/GenBank/DDBJ databases">
        <title>Genomic Encyclopedia of Type Strains, Phase IV (KMG-IV): sequencing the most valuable type-strain genomes for metagenomic binning, comparative biology and taxonomic classification.</title>
        <authorList>
            <person name="Goeker M."/>
        </authorList>
    </citation>
    <scope>NUCLEOTIDE SEQUENCE [LARGE SCALE GENOMIC DNA]</scope>
    <source>
        <strain evidence="5 6">DSM 27203</strain>
    </source>
</reference>
<protein>
    <submittedName>
        <fullName evidence="5">Methyl-accepting chemotaxis protein</fullName>
    </submittedName>
</protein>
<evidence type="ECO:0000259" key="4">
    <source>
        <dbReference type="PROSITE" id="PS50111"/>
    </source>
</evidence>
<comment type="caution">
    <text evidence="5">The sequence shown here is derived from an EMBL/GenBank/DDBJ whole genome shotgun (WGS) entry which is preliminary data.</text>
</comment>
<dbReference type="SUPFAM" id="SSF58104">
    <property type="entry name" value="Methyl-accepting chemotaxis protein (MCP) signaling domain"/>
    <property type="match status" value="1"/>
</dbReference>
<dbReference type="GO" id="GO:0006935">
    <property type="term" value="P:chemotaxis"/>
    <property type="evidence" value="ECO:0007669"/>
    <property type="project" value="InterPro"/>
</dbReference>
<dbReference type="GO" id="GO:0016020">
    <property type="term" value="C:membrane"/>
    <property type="evidence" value="ECO:0007669"/>
    <property type="project" value="InterPro"/>
</dbReference>
<sequence>MESAEEEFLGGWSGGDRSMRDRIRDYDETGALSPRCVEIHDLIAEDAISVGEAFWQHYLSLDAVAHVRPHLTGDRLRRRVEATASYILLRFRESTGEDWLRAAQQYAQQANRSAIPLPALFSSMALVNSQVIAILMRRLEPGSAHLAVLCDAVQRLGMLEAEVMATSLGAQDAERSRKIRRVGARHFRANIAEVIEGTSVLGNRMRDQAVTVSQAAHGTLGRTNEVAMAAEQSAAAMRSAAETAAGLIRAIEDARSEVEVSAAIADRTSDQAGQAVRVSQTLSEHAESIESILKLIRDIAGQTNLLALNATIEAARAGDAGRGFAVVAQEVKNLASQTARATDDIAAQIASIQDAARSTVISNGSVRESVGEVRESAQRIRAAMQEQAGTVTAITAAVDETALAAKTMSETIAAIRSDTEGMAGEIDRLGMESKDIDAKLIKLKAAADDFASRVAG</sequence>
<dbReference type="GO" id="GO:0020037">
    <property type="term" value="F:heme binding"/>
    <property type="evidence" value="ECO:0007669"/>
    <property type="project" value="InterPro"/>
</dbReference>
<organism evidence="5 6">
    <name type="scientific">Stakelama sediminis</name>
    <dbReference type="NCBI Taxonomy" id="463200"/>
    <lineage>
        <taxon>Bacteria</taxon>
        <taxon>Pseudomonadati</taxon>
        <taxon>Pseudomonadota</taxon>
        <taxon>Alphaproteobacteria</taxon>
        <taxon>Sphingomonadales</taxon>
        <taxon>Sphingomonadaceae</taxon>
        <taxon>Stakelama</taxon>
    </lineage>
</organism>
<dbReference type="InterPro" id="IPR004090">
    <property type="entry name" value="Chemotax_Me-accpt_rcpt"/>
</dbReference>
<dbReference type="Proteomes" id="UP000554342">
    <property type="component" value="Unassembled WGS sequence"/>
</dbReference>
<dbReference type="Gene3D" id="1.10.287.950">
    <property type="entry name" value="Methyl-accepting chemotaxis protein"/>
    <property type="match status" value="1"/>
</dbReference>
<dbReference type="Pfam" id="PF00015">
    <property type="entry name" value="MCPsignal"/>
    <property type="match status" value="1"/>
</dbReference>
<keyword evidence="1 3" id="KW-0807">Transducer</keyword>
<dbReference type="InterPro" id="IPR012292">
    <property type="entry name" value="Globin/Proto"/>
</dbReference>
<gene>
    <name evidence="5" type="ORF">FHR23_001159</name>
</gene>
<dbReference type="PROSITE" id="PS50111">
    <property type="entry name" value="CHEMOTAXIS_TRANSDUC_2"/>
    <property type="match status" value="1"/>
</dbReference>
<dbReference type="PRINTS" id="PR00260">
    <property type="entry name" value="CHEMTRNSDUCR"/>
</dbReference>